<reference evidence="3" key="1">
    <citation type="submission" date="2019-06" db="EMBL/GenBank/DDBJ databases">
        <authorList>
            <person name="Zheng W."/>
        </authorList>
    </citation>
    <scope>NUCLEOTIDE SEQUENCE</scope>
    <source>
        <strain evidence="3">QDHG01</strain>
    </source>
</reference>
<dbReference type="EMBL" id="RRYP01008642">
    <property type="protein sequence ID" value="TNV79642.1"/>
    <property type="molecule type" value="Genomic_DNA"/>
</dbReference>
<evidence type="ECO:0000259" key="2">
    <source>
        <dbReference type="PROSITE" id="PS51059"/>
    </source>
</evidence>
<keyword evidence="1" id="KW-0808">Transferase</keyword>
<keyword evidence="1" id="KW-0328">Glycosyltransferase</keyword>
<accession>A0A8J8NPR0</accession>
<feature type="domain" description="PARP catalytic" evidence="2">
    <location>
        <begin position="83"/>
        <end position="297"/>
    </location>
</feature>
<keyword evidence="4" id="KW-1185">Reference proteome</keyword>
<proteinExistence type="predicted"/>
<dbReference type="OrthoDB" id="302958at2759"/>
<sequence>MDKYPKGTITLFKGEIVTDKFIQSLESSVMKRFPEKKLCLYVNQQRHLVISTLFQDDLQAIQGKCQALMDEASLSKYPKEWEQIEDYLSQNEDLLIFKVSAPSQEFQDVEKLFHETMPKAIIHKVERIQNSKLWKIFSFQADNIIQKISEEQKQSLEDVSNLLFHGSSKTAPNLIYECEEGFDIRFSNQGYWGWANYFAVSSQYSDAYSYKRSVDVRLPGASQPNMQERRQMFLARVLVGKTIELASDNSLKMPPLLPGQTTKRFDSVKGNTQGYDVYMVYSNKNCYPKYLITYSLA</sequence>
<dbReference type="Pfam" id="PF00644">
    <property type="entry name" value="PARP"/>
    <property type="match status" value="1"/>
</dbReference>
<dbReference type="AlphaFoldDB" id="A0A8J8NPR0"/>
<dbReference type="InterPro" id="IPR051712">
    <property type="entry name" value="ARTD-AVP"/>
</dbReference>
<dbReference type="PANTHER" id="PTHR45740">
    <property type="entry name" value="POLY [ADP-RIBOSE] POLYMERASE"/>
    <property type="match status" value="1"/>
</dbReference>
<dbReference type="Gene3D" id="3.90.228.10">
    <property type="match status" value="1"/>
</dbReference>
<dbReference type="PROSITE" id="PS51059">
    <property type="entry name" value="PARP_CATALYTIC"/>
    <property type="match status" value="1"/>
</dbReference>
<evidence type="ECO:0000256" key="1">
    <source>
        <dbReference type="RuleBase" id="RU362114"/>
    </source>
</evidence>
<dbReference type="GO" id="GO:1990404">
    <property type="term" value="F:NAD+-protein mono-ADP-ribosyltransferase activity"/>
    <property type="evidence" value="ECO:0007669"/>
    <property type="project" value="TreeGrafter"/>
</dbReference>
<dbReference type="Proteomes" id="UP000785679">
    <property type="component" value="Unassembled WGS sequence"/>
</dbReference>
<dbReference type="InterPro" id="IPR012317">
    <property type="entry name" value="Poly(ADP-ribose)pol_cat_dom"/>
</dbReference>
<dbReference type="PANTHER" id="PTHR45740:SF2">
    <property type="entry name" value="POLY [ADP-RIBOSE] POLYMERASE"/>
    <property type="match status" value="1"/>
</dbReference>
<gene>
    <name evidence="3" type="ORF">FGO68_gene16606</name>
</gene>
<protein>
    <recommendedName>
        <fullName evidence="1">Poly [ADP-ribose] polymerase</fullName>
        <shortName evidence="1">PARP</shortName>
        <ecNumber evidence="1">2.4.2.-</ecNumber>
    </recommendedName>
</protein>
<dbReference type="SUPFAM" id="SSF56399">
    <property type="entry name" value="ADP-ribosylation"/>
    <property type="match status" value="1"/>
</dbReference>
<organism evidence="3 4">
    <name type="scientific">Halteria grandinella</name>
    <dbReference type="NCBI Taxonomy" id="5974"/>
    <lineage>
        <taxon>Eukaryota</taxon>
        <taxon>Sar</taxon>
        <taxon>Alveolata</taxon>
        <taxon>Ciliophora</taxon>
        <taxon>Intramacronucleata</taxon>
        <taxon>Spirotrichea</taxon>
        <taxon>Stichotrichia</taxon>
        <taxon>Sporadotrichida</taxon>
        <taxon>Halteriidae</taxon>
        <taxon>Halteria</taxon>
    </lineage>
</organism>
<name>A0A8J8NPR0_HALGN</name>
<evidence type="ECO:0000313" key="3">
    <source>
        <dbReference type="EMBL" id="TNV79642.1"/>
    </source>
</evidence>
<dbReference type="EC" id="2.4.2.-" evidence="1"/>
<keyword evidence="1" id="KW-0520">NAD</keyword>
<comment type="caution">
    <text evidence="3">The sequence shown here is derived from an EMBL/GenBank/DDBJ whole genome shotgun (WGS) entry which is preliminary data.</text>
</comment>
<dbReference type="GO" id="GO:0003950">
    <property type="term" value="F:NAD+ poly-ADP-ribosyltransferase activity"/>
    <property type="evidence" value="ECO:0007669"/>
    <property type="project" value="UniProtKB-UniRule"/>
</dbReference>
<evidence type="ECO:0000313" key="4">
    <source>
        <dbReference type="Proteomes" id="UP000785679"/>
    </source>
</evidence>
<dbReference type="GO" id="GO:0005634">
    <property type="term" value="C:nucleus"/>
    <property type="evidence" value="ECO:0007669"/>
    <property type="project" value="TreeGrafter"/>
</dbReference>